<keyword evidence="1" id="KW-1133">Transmembrane helix</keyword>
<organism evidence="2 3">
    <name type="scientific">Paraclostridium benzoelyticum</name>
    <dbReference type="NCBI Taxonomy" id="1629550"/>
    <lineage>
        <taxon>Bacteria</taxon>
        <taxon>Bacillati</taxon>
        <taxon>Bacillota</taxon>
        <taxon>Clostridia</taxon>
        <taxon>Peptostreptococcales</taxon>
        <taxon>Peptostreptococcaceae</taxon>
        <taxon>Paraclostridium</taxon>
    </lineage>
</organism>
<dbReference type="GO" id="GO:0050151">
    <property type="term" value="F:oleate hydratase activity"/>
    <property type="evidence" value="ECO:0007669"/>
    <property type="project" value="InterPro"/>
</dbReference>
<protein>
    <submittedName>
        <fullName evidence="2">Oleate hydratase</fullName>
    </submittedName>
</protein>
<keyword evidence="1" id="KW-0472">Membrane</keyword>
<dbReference type="PANTHER" id="PTHR37417">
    <property type="entry name" value="67 KDA MYOSIN-CROSS-REACTIVE ANTIGEN FAMILY PROTEIN (AFU_ORTHOLOGUE AFUA_5G09970)"/>
    <property type="match status" value="1"/>
</dbReference>
<dbReference type="AlphaFoldDB" id="A0A0M3DEH7"/>
<sequence>MGNFQNIKTLKPKDIENKNAYLIGGGIASLAAAVFLIRDGHMDGSHITILEETDILGGAMDGSGSFENGYLIRGGREMEEHYECTWDLFSSIPSLDDPTVTILEEFRDLNLKDPNESTCRILENCGEKGDFSSLGLNDLHIKQLAKLFLATEDELGQTTVDQFFDKSFFDTNMWCFWRSMFAFETWHGVVEMKRYMERFIHLLPGMNSMKNIMFSKYNQYDSFILPLKNWLKSKGVIFNLNSQVTNLSMEINEDIKKVTAIHLLRGKNKEVINITENDLVFVTTGSMTENSTIGNMDTAPVLNSDEGACWTLWKNISKNHPSFGNPEVFCSDIDKSKWESFTITCKDSKLIKKLQDLTGRDPYSGKVVTGGIITIKDSNWLLSITCNRQPHFINQPKDVIVLWAYGLFPDNIGNFVKKKMCDCTGYELAMELLYHMGLEDDIPEILATINVIPCMMPYVTSQFMPRTKGDRPDVVPKGSVNFAFLGQFVEIPGDCVFTVEYSVRSAMMGVYSLLNIDRNIPEVHPSKYDIRSISAATKTLYGKRPLPGEFLIKKLLQNTSLDGLI</sequence>
<keyword evidence="3" id="KW-1185">Reference proteome</keyword>
<dbReference type="OrthoDB" id="4540221at2"/>
<accession>A0A0M3DEH7</accession>
<feature type="transmembrane region" description="Helical" evidence="1">
    <location>
        <begin position="20"/>
        <end position="37"/>
    </location>
</feature>
<dbReference type="Gene3D" id="3.30.9.80">
    <property type="match status" value="1"/>
</dbReference>
<dbReference type="RefSeq" id="WP_046823635.1">
    <property type="nucleotide sequence ID" value="NZ_LBBT01000252.1"/>
</dbReference>
<dbReference type="Pfam" id="PF06100">
    <property type="entry name" value="MCRA"/>
    <property type="match status" value="1"/>
</dbReference>
<proteinExistence type="predicted"/>
<dbReference type="Gene3D" id="3.50.50.60">
    <property type="entry name" value="FAD/NAD(P)-binding domain"/>
    <property type="match status" value="2"/>
</dbReference>
<dbReference type="NCBIfam" id="NF010584">
    <property type="entry name" value="PRK13977.1"/>
    <property type="match status" value="1"/>
</dbReference>
<dbReference type="GO" id="GO:0006631">
    <property type="term" value="P:fatty acid metabolic process"/>
    <property type="evidence" value="ECO:0007669"/>
    <property type="project" value="InterPro"/>
</dbReference>
<dbReference type="Proteomes" id="UP000034407">
    <property type="component" value="Unassembled WGS sequence"/>
</dbReference>
<dbReference type="SUPFAM" id="SSF51905">
    <property type="entry name" value="FAD/NAD(P)-binding domain"/>
    <property type="match status" value="1"/>
</dbReference>
<evidence type="ECO:0000313" key="2">
    <source>
        <dbReference type="EMBL" id="KKY00688.1"/>
    </source>
</evidence>
<gene>
    <name evidence="2" type="ORF">VN21_13070</name>
</gene>
<dbReference type="PANTHER" id="PTHR37417:SF3">
    <property type="entry name" value="MYOSIN-CROSSREACTIVE PROTEIN"/>
    <property type="match status" value="1"/>
</dbReference>
<comment type="caution">
    <text evidence="2">The sequence shown here is derived from an EMBL/GenBank/DDBJ whole genome shotgun (WGS) entry which is preliminary data.</text>
</comment>
<keyword evidence="1" id="KW-0812">Transmembrane</keyword>
<reference evidence="2 3" key="1">
    <citation type="submission" date="2015-04" db="EMBL/GenBank/DDBJ databases">
        <title>Microcin producing Clostridium sp. JC272T.</title>
        <authorList>
            <person name="Jyothsna T."/>
            <person name="Sasikala C."/>
            <person name="Ramana C."/>
        </authorList>
    </citation>
    <scope>NUCLEOTIDE SEQUENCE [LARGE SCALE GENOMIC DNA]</scope>
    <source>
        <strain evidence="2 3">JC272</strain>
    </source>
</reference>
<dbReference type="EMBL" id="LBBT01000252">
    <property type="protein sequence ID" value="KKY00688.1"/>
    <property type="molecule type" value="Genomic_DNA"/>
</dbReference>
<dbReference type="PATRIC" id="fig|1629550.3.peg.2059"/>
<dbReference type="InterPro" id="IPR010354">
    <property type="entry name" value="Oleate_hydratase"/>
</dbReference>
<name>A0A0M3DEH7_9FIRM</name>
<dbReference type="InterPro" id="IPR036188">
    <property type="entry name" value="FAD/NAD-bd_sf"/>
</dbReference>
<evidence type="ECO:0000313" key="3">
    <source>
        <dbReference type="Proteomes" id="UP000034407"/>
    </source>
</evidence>
<evidence type="ECO:0000256" key="1">
    <source>
        <dbReference type="SAM" id="Phobius"/>
    </source>
</evidence>
<dbReference type="GO" id="GO:0071949">
    <property type="term" value="F:FAD binding"/>
    <property type="evidence" value="ECO:0007669"/>
    <property type="project" value="InterPro"/>
</dbReference>